<dbReference type="Proteomes" id="UP000001932">
    <property type="component" value="Chromosome"/>
</dbReference>
<dbReference type="InterPro" id="IPR054252">
    <property type="entry name" value="Pam3_gp18"/>
</dbReference>
<feature type="domain" description="Cyanophage baseplate Pam3 plug gp18" evidence="1">
    <location>
        <begin position="1"/>
        <end position="95"/>
    </location>
</feature>
<dbReference type="Pfam" id="PF22479">
    <property type="entry name" value="Pam3_gp18"/>
    <property type="match status" value="1"/>
</dbReference>
<dbReference type="OrthoDB" id="6444802at2"/>
<dbReference type="EMBL" id="AP008232">
    <property type="protein sequence ID" value="BAE74035.1"/>
    <property type="molecule type" value="Genomic_DNA"/>
</dbReference>
<dbReference type="eggNOG" id="ENOG5032Z50">
    <property type="taxonomic scope" value="Bacteria"/>
</dbReference>
<organism evidence="2 4">
    <name type="scientific">Sodalis glossinidius (strain morsitans)</name>
    <dbReference type="NCBI Taxonomy" id="343509"/>
    <lineage>
        <taxon>Bacteria</taxon>
        <taxon>Pseudomonadati</taxon>
        <taxon>Pseudomonadota</taxon>
        <taxon>Gammaproteobacteria</taxon>
        <taxon>Enterobacterales</taxon>
        <taxon>Bruguierivoracaceae</taxon>
        <taxon>Sodalis</taxon>
    </lineage>
</organism>
<gene>
    <name evidence="2" type="ordered locus">SG0760</name>
    <name evidence="3" type="ORF">SGGMMB4_01763</name>
</gene>
<dbReference type="EMBL" id="LN854557">
    <property type="protein sequence ID" value="CRL44588.1"/>
    <property type="molecule type" value="Genomic_DNA"/>
</dbReference>
<reference evidence="3 5" key="2">
    <citation type="submission" date="2015-05" db="EMBL/GenBank/DDBJ databases">
        <authorList>
            <person name="Goodhead I."/>
        </authorList>
    </citation>
    <scope>NUCLEOTIDE SEQUENCE [LARGE SCALE GENOMIC DNA]</scope>
    <source>
        <strain evidence="3">B4</strain>
        <strain evidence="5">morsitans</strain>
    </source>
</reference>
<evidence type="ECO:0000313" key="5">
    <source>
        <dbReference type="Proteomes" id="UP000245838"/>
    </source>
</evidence>
<dbReference type="HOGENOM" id="CLU_177098_0_0_6"/>
<dbReference type="KEGG" id="sgl:SG0760"/>
<protein>
    <recommendedName>
        <fullName evidence="1">Cyanophage baseplate Pam3 plug gp18 domain-containing protein</fullName>
    </recommendedName>
</protein>
<evidence type="ECO:0000313" key="4">
    <source>
        <dbReference type="Proteomes" id="UP000001932"/>
    </source>
</evidence>
<dbReference type="RefSeq" id="WP_011410623.1">
    <property type="nucleotide sequence ID" value="NC_007712.1"/>
</dbReference>
<reference evidence="2 4" key="1">
    <citation type="journal article" date="2006" name="Genome Res.">
        <title>Massive genome erosion and functional adaptations provide insights into the symbiotic lifestyle of Sodalis glossinidius in the tsetse host.</title>
        <authorList>
            <person name="Toh H."/>
            <person name="Weiss B.L."/>
            <person name="Perkin S.A.H."/>
            <person name="Yamashita A."/>
            <person name="Oshima K."/>
            <person name="Hattori M."/>
            <person name="Aksoy S."/>
        </authorList>
    </citation>
    <scope>NUCLEOTIDE SEQUENCE [LARGE SCALE GENOMIC DNA]</scope>
    <source>
        <strain evidence="2">Morsitans</strain>
        <strain evidence="4">morsitans</strain>
    </source>
</reference>
<proteinExistence type="predicted"/>
<sequence>MLEMSLSPLKAQQFTVGLAGQSCLIRLFQMPNGLYLDLTVEGKPLLQGIPCLNMSRLVRYGYLGFAGDLFFSDREGTEDPVWSQLGDRFRLFYLTADELNV</sequence>
<accession>Q2NUZ0</accession>
<dbReference type="AlphaFoldDB" id="Q2NUZ0"/>
<evidence type="ECO:0000259" key="1">
    <source>
        <dbReference type="Pfam" id="PF22479"/>
    </source>
</evidence>
<dbReference type="BioCyc" id="SGLO343509:SGP1_RS06470-MONOMER"/>
<dbReference type="Proteomes" id="UP000245838">
    <property type="component" value="Chromosome sggmmb4_Chromosome"/>
</dbReference>
<evidence type="ECO:0000313" key="3">
    <source>
        <dbReference type="EMBL" id="CRL44588.1"/>
    </source>
</evidence>
<name>Q2NUZ0_SODGM</name>
<keyword evidence="4" id="KW-1185">Reference proteome</keyword>
<dbReference type="STRING" id="343509.SG0760"/>
<evidence type="ECO:0000313" key="2">
    <source>
        <dbReference type="EMBL" id="BAE74035.1"/>
    </source>
</evidence>